<dbReference type="InterPro" id="IPR036291">
    <property type="entry name" value="NAD(P)-bd_dom_sf"/>
</dbReference>
<dbReference type="InterPro" id="IPR001509">
    <property type="entry name" value="Epimerase_deHydtase"/>
</dbReference>
<reference evidence="2" key="1">
    <citation type="submission" date="2021-04" db="EMBL/GenBank/DDBJ databases">
        <title>Dactylosporangium aurantiacum NRRL B-8018 full assembly.</title>
        <authorList>
            <person name="Hartkoorn R.C."/>
            <person name="Beaudoing E."/>
            <person name="Hot D."/>
        </authorList>
    </citation>
    <scope>NUCLEOTIDE SEQUENCE</scope>
    <source>
        <strain evidence="2">NRRL B-8018</strain>
    </source>
</reference>
<evidence type="ECO:0000259" key="1">
    <source>
        <dbReference type="Pfam" id="PF01370"/>
    </source>
</evidence>
<dbReference type="Gene3D" id="3.40.50.720">
    <property type="entry name" value="NAD(P)-binding Rossmann-like Domain"/>
    <property type="match status" value="1"/>
</dbReference>
<dbReference type="PANTHER" id="PTHR43245:SF58">
    <property type="entry name" value="BLL5923 PROTEIN"/>
    <property type="match status" value="1"/>
</dbReference>
<keyword evidence="3" id="KW-1185">Reference proteome</keyword>
<organism evidence="2 3">
    <name type="scientific">Dactylosporangium aurantiacum</name>
    <dbReference type="NCBI Taxonomy" id="35754"/>
    <lineage>
        <taxon>Bacteria</taxon>
        <taxon>Bacillati</taxon>
        <taxon>Actinomycetota</taxon>
        <taxon>Actinomycetes</taxon>
        <taxon>Micromonosporales</taxon>
        <taxon>Micromonosporaceae</taxon>
        <taxon>Dactylosporangium</taxon>
    </lineage>
</organism>
<dbReference type="OrthoDB" id="9801785at2"/>
<dbReference type="AlphaFoldDB" id="A0A9Q9ILI7"/>
<dbReference type="EMBL" id="CP073767">
    <property type="protein sequence ID" value="UWZ57876.1"/>
    <property type="molecule type" value="Genomic_DNA"/>
</dbReference>
<gene>
    <name evidence="2" type="ORF">Daura_17910</name>
</gene>
<dbReference type="PANTHER" id="PTHR43245">
    <property type="entry name" value="BIFUNCTIONAL POLYMYXIN RESISTANCE PROTEIN ARNA"/>
    <property type="match status" value="1"/>
</dbReference>
<sequence length="290" mass="30994">MNKVVAVTGASGYLGSRLCRGFVAAGGRAVRMSRGSAEARFTLAAGAPDGLFRRHRVLALVHCAWDFTASRRADVAAHNVLGSIRLMEQARAEGVETIVFVSTISAFPGCRSEYGRAKLTVEAAARRLGALVVRPGLVFGDRPGGMIGALSAAVRTSPVVPLVGTGRQLLYPAHEDDVVALVRRLVVRPDLVEPGRPVIAAHEHGWTLRRILEGLAARQGRAIRLVPVPWRAVWLPLRTAELLGLHPPFRSDSVVSLVNQPRSPDFAPTRAAGVAFRDFARPAPGVSHVG</sequence>
<dbReference type="Pfam" id="PF01370">
    <property type="entry name" value="Epimerase"/>
    <property type="match status" value="1"/>
</dbReference>
<proteinExistence type="predicted"/>
<feature type="domain" description="NAD-dependent epimerase/dehydratase" evidence="1">
    <location>
        <begin position="5"/>
        <end position="196"/>
    </location>
</feature>
<name>A0A9Q9ILI7_9ACTN</name>
<dbReference type="InterPro" id="IPR050177">
    <property type="entry name" value="Lipid_A_modif_metabolic_enz"/>
</dbReference>
<dbReference type="RefSeq" id="WP_033366450.1">
    <property type="nucleotide sequence ID" value="NZ_CP073767.1"/>
</dbReference>
<dbReference type="Proteomes" id="UP001058003">
    <property type="component" value="Chromosome"/>
</dbReference>
<evidence type="ECO:0000313" key="3">
    <source>
        <dbReference type="Proteomes" id="UP001058003"/>
    </source>
</evidence>
<accession>A0A9Q9ILI7</accession>
<protein>
    <submittedName>
        <fullName evidence="2">NAD-dependent epimerase/dehydratase family protein</fullName>
    </submittedName>
</protein>
<dbReference type="SUPFAM" id="SSF51735">
    <property type="entry name" value="NAD(P)-binding Rossmann-fold domains"/>
    <property type="match status" value="1"/>
</dbReference>
<dbReference type="KEGG" id="daur:Daura_17910"/>
<evidence type="ECO:0000313" key="2">
    <source>
        <dbReference type="EMBL" id="UWZ57876.1"/>
    </source>
</evidence>